<evidence type="ECO:0000259" key="1">
    <source>
        <dbReference type="PROSITE" id="PS51704"/>
    </source>
</evidence>
<gene>
    <name evidence="2" type="ORF">A4H02_00010</name>
</gene>
<reference evidence="3" key="1">
    <citation type="submission" date="2016-04" db="EMBL/GenBank/DDBJ databases">
        <title>The genome sequence project of a novel Fervidobacterium isolate from a hot spring in Thailand.</title>
        <authorList>
            <person name="Gonzalez J.M."/>
            <person name="Cuecas A."/>
            <person name="Kanoksilapatham W."/>
        </authorList>
    </citation>
    <scope>NUCLEOTIDE SEQUENCE [LARGE SCALE GENOMIC DNA]</scope>
    <source>
        <strain evidence="3">FC2004</strain>
    </source>
</reference>
<dbReference type="AlphaFoldDB" id="A0A1E3G4P7"/>
<dbReference type="Pfam" id="PF03009">
    <property type="entry name" value="GDPD"/>
    <property type="match status" value="1"/>
</dbReference>
<proteinExistence type="predicted"/>
<dbReference type="SUPFAM" id="SSF51695">
    <property type="entry name" value="PLC-like phosphodiesterases"/>
    <property type="match status" value="1"/>
</dbReference>
<dbReference type="OrthoDB" id="384721at2"/>
<dbReference type="InterPro" id="IPR030395">
    <property type="entry name" value="GP_PDE_dom"/>
</dbReference>
<dbReference type="GO" id="GO:0006629">
    <property type="term" value="P:lipid metabolic process"/>
    <property type="evidence" value="ECO:0007669"/>
    <property type="project" value="InterPro"/>
</dbReference>
<dbReference type="EMBL" id="LWAF01000001">
    <property type="protein sequence ID" value="ODN31209.1"/>
    <property type="molecule type" value="Genomic_DNA"/>
</dbReference>
<name>A0A1E3G4P7_9BACT</name>
<dbReference type="PROSITE" id="PS51704">
    <property type="entry name" value="GP_PDE"/>
    <property type="match status" value="1"/>
</dbReference>
<comment type="caution">
    <text evidence="2">The sequence shown here is derived from an EMBL/GenBank/DDBJ whole genome shotgun (WGS) entry which is preliminary data.</text>
</comment>
<evidence type="ECO:0000313" key="2">
    <source>
        <dbReference type="EMBL" id="ODN31209.1"/>
    </source>
</evidence>
<evidence type="ECO:0000313" key="3">
    <source>
        <dbReference type="Proteomes" id="UP000094570"/>
    </source>
</evidence>
<dbReference type="PANTHER" id="PTHR46211:SF1">
    <property type="entry name" value="GLYCEROPHOSPHODIESTER PHOSPHODIESTERASE, CYTOPLASMIC"/>
    <property type="match status" value="1"/>
</dbReference>
<dbReference type="STRING" id="1008305.A4H02_00010"/>
<sequence length="228" mass="25970">MKILGHRGLPRLYPENTMKSFLAALSYGADGLETDVRLTADGIPVLIHDADLLRLAGEDVEVGELKFKELKDFNVGGEPIPTLEEFLSAIPPGKWINLEIKEPGAGEVTVEFALSHYDGQLIFSSFEHQLINELKRKYPNAKFGYLFDERHENLTLDEVRDLFREHTFSAHLPIEFKILDSKRFSEMCNLVKSLNLKLVLWTVNEPALISDIKELVDFVITDDVRLFL</sequence>
<dbReference type="RefSeq" id="WP_069292121.1">
    <property type="nucleotide sequence ID" value="NZ_CP140110.1"/>
</dbReference>
<dbReference type="PANTHER" id="PTHR46211">
    <property type="entry name" value="GLYCEROPHOSPHORYL DIESTER PHOSPHODIESTERASE"/>
    <property type="match status" value="1"/>
</dbReference>
<organism evidence="2 3">
    <name type="scientific">Fervidobacterium thailandense</name>
    <dbReference type="NCBI Taxonomy" id="1008305"/>
    <lineage>
        <taxon>Bacteria</taxon>
        <taxon>Thermotogati</taxon>
        <taxon>Thermotogota</taxon>
        <taxon>Thermotogae</taxon>
        <taxon>Thermotogales</taxon>
        <taxon>Fervidobacteriaceae</taxon>
        <taxon>Fervidobacterium</taxon>
    </lineage>
</organism>
<dbReference type="InterPro" id="IPR017946">
    <property type="entry name" value="PLC-like_Pdiesterase_TIM-brl"/>
</dbReference>
<feature type="domain" description="GP-PDE" evidence="1">
    <location>
        <begin position="1"/>
        <end position="228"/>
    </location>
</feature>
<protein>
    <submittedName>
        <fullName evidence="2">Glycerophosphodiester phosphodiesterase</fullName>
    </submittedName>
</protein>
<keyword evidence="3" id="KW-1185">Reference proteome</keyword>
<dbReference type="GO" id="GO:0008081">
    <property type="term" value="F:phosphoric diester hydrolase activity"/>
    <property type="evidence" value="ECO:0007669"/>
    <property type="project" value="InterPro"/>
</dbReference>
<accession>A0A1E3G4P7</accession>
<dbReference type="Proteomes" id="UP000094570">
    <property type="component" value="Unassembled WGS sequence"/>
</dbReference>
<dbReference type="Gene3D" id="3.20.20.190">
    <property type="entry name" value="Phosphatidylinositol (PI) phosphodiesterase"/>
    <property type="match status" value="1"/>
</dbReference>